<evidence type="ECO:0000313" key="2">
    <source>
        <dbReference type="Proteomes" id="UP000011718"/>
    </source>
</evidence>
<protein>
    <submittedName>
        <fullName evidence="1">Uncharacterized protein</fullName>
    </submittedName>
</protein>
<accession>M1PA17</accession>
<proteinExistence type="predicted"/>
<dbReference type="AlphaFoldDB" id="M1PA17"/>
<name>M1PA17_METMZ</name>
<evidence type="ECO:0000313" key="1">
    <source>
        <dbReference type="EMBL" id="AGF97347.1"/>
    </source>
</evidence>
<organism evidence="1 2">
    <name type="scientific">Methanosarcina mazei Tuc01</name>
    <dbReference type="NCBI Taxonomy" id="1236903"/>
    <lineage>
        <taxon>Archaea</taxon>
        <taxon>Methanobacteriati</taxon>
        <taxon>Methanobacteriota</taxon>
        <taxon>Stenosarchaea group</taxon>
        <taxon>Methanomicrobia</taxon>
        <taxon>Methanosarcinales</taxon>
        <taxon>Methanosarcinaceae</taxon>
        <taxon>Methanosarcina</taxon>
    </lineage>
</organism>
<gene>
    <name evidence="1" type="ORF">MmTuc01_2015</name>
</gene>
<dbReference type="HOGENOM" id="CLU_3282868_0_0_2"/>
<dbReference type="Proteomes" id="UP000011718">
    <property type="component" value="Chromosome"/>
</dbReference>
<reference evidence="1 2" key="1">
    <citation type="journal article" date="2013" name="Genome Announc.">
        <title>Complete Genome of a Methanosarcina mazei Strain Isolated from Sediment Samples from an Amazonian Flooded Area.</title>
        <authorList>
            <person name="Assis das Gracas D."/>
            <person name="Thiago Juca Ramos R."/>
            <person name="Vieira Araujo A.C."/>
            <person name="Zahlouth R."/>
            <person name="Ribeiro Carneiro A."/>
            <person name="Souza Lopes T."/>
            <person name="Azevedo Barauna R."/>
            <person name="Azevedo V."/>
            <person name="Cruz Schneider M.P."/>
            <person name="Pellizari V.H."/>
            <person name="Silva A."/>
        </authorList>
    </citation>
    <scope>NUCLEOTIDE SEQUENCE [LARGE SCALE GENOMIC DNA]</scope>
    <source>
        <strain evidence="1 2">Tuc01</strain>
    </source>
</reference>
<dbReference type="EMBL" id="CP004144">
    <property type="protein sequence ID" value="AGF97347.1"/>
    <property type="molecule type" value="Genomic_DNA"/>
</dbReference>
<dbReference type="BioCyc" id="MMAZ1236903:G139K-1922-MONOMER"/>
<sequence length="40" mass="4839">MKRLKREVKIYSGARFTPISHKKENTEIQEIAKKYGRHYC</sequence>
<dbReference type="KEGG" id="mmaz:MmTuc01_2015"/>